<comment type="caution">
    <text evidence="1">The sequence shown here is derived from an EMBL/GenBank/DDBJ whole genome shotgun (WGS) entry which is preliminary data.</text>
</comment>
<sequence>MMRPDWKDVHGVPISCLEKRRLLNENAVELEQVIRDAWDDAILMGVAPAIMRTYLEKLVSGLKEGSAS</sequence>
<protein>
    <submittedName>
        <fullName evidence="1">NHR domain-containing protein</fullName>
    </submittedName>
</protein>
<dbReference type="EMBL" id="JAWJZY010000001">
    <property type="protein sequence ID" value="MEE8657616.1"/>
    <property type="molecule type" value="Genomic_DNA"/>
</dbReference>
<evidence type="ECO:0000313" key="2">
    <source>
        <dbReference type="Proteomes" id="UP001312908"/>
    </source>
</evidence>
<name>A0ABU7U007_9PROT</name>
<reference evidence="1 2" key="1">
    <citation type="submission" date="2023-10" db="EMBL/GenBank/DDBJ databases">
        <title>Sorlinia euscelidii gen. nov., sp. nov., an acetic acid bacteria isolated from the gut of Euscelidius variegatus emitter.</title>
        <authorList>
            <person name="Michoud G."/>
            <person name="Marasco R."/>
            <person name="Seferji K."/>
            <person name="Gonella E."/>
            <person name="Garuglieri E."/>
            <person name="Alma A."/>
            <person name="Mapelli F."/>
            <person name="Borin S."/>
            <person name="Daffonchio D."/>
            <person name="Crotti E."/>
        </authorList>
    </citation>
    <scope>NUCLEOTIDE SEQUENCE [LARGE SCALE GENOMIC DNA]</scope>
    <source>
        <strain evidence="1 2">EV16P</strain>
    </source>
</reference>
<accession>A0ABU7U007</accession>
<keyword evidence="2" id="KW-1185">Reference proteome</keyword>
<dbReference type="RefSeq" id="WP_394818638.1">
    <property type="nucleotide sequence ID" value="NZ_JAWJZY010000001.1"/>
</dbReference>
<dbReference type="Proteomes" id="UP001312908">
    <property type="component" value="Unassembled WGS sequence"/>
</dbReference>
<gene>
    <name evidence="1" type="ORF">DOFOFD_01100</name>
</gene>
<evidence type="ECO:0000313" key="1">
    <source>
        <dbReference type="EMBL" id="MEE8657616.1"/>
    </source>
</evidence>
<organism evidence="1 2">
    <name type="scientific">Sorlinia euscelidii</name>
    <dbReference type="NCBI Taxonomy" id="3081148"/>
    <lineage>
        <taxon>Bacteria</taxon>
        <taxon>Pseudomonadati</taxon>
        <taxon>Pseudomonadota</taxon>
        <taxon>Alphaproteobacteria</taxon>
        <taxon>Acetobacterales</taxon>
        <taxon>Acetobacteraceae</taxon>
        <taxon>Sorlinia</taxon>
    </lineage>
</organism>
<proteinExistence type="predicted"/>